<dbReference type="AlphaFoldDB" id="A0A853CY39"/>
<dbReference type="InterPro" id="IPR013148">
    <property type="entry name" value="Glyco_hydro_32_N"/>
</dbReference>
<evidence type="ECO:0000256" key="4">
    <source>
        <dbReference type="ARBA" id="ARBA00023295"/>
    </source>
</evidence>
<dbReference type="InterPro" id="IPR023296">
    <property type="entry name" value="Glyco_hydro_beta-prop_sf"/>
</dbReference>
<organism evidence="6 7">
    <name type="scientific">Leifsonia shinshuensis</name>
    <dbReference type="NCBI Taxonomy" id="150026"/>
    <lineage>
        <taxon>Bacteria</taxon>
        <taxon>Bacillati</taxon>
        <taxon>Actinomycetota</taxon>
        <taxon>Actinomycetes</taxon>
        <taxon>Micrococcales</taxon>
        <taxon>Microbacteriaceae</taxon>
        <taxon>Leifsonia</taxon>
    </lineage>
</organism>
<accession>A0A853CY39</accession>
<dbReference type="Gene3D" id="2.115.10.20">
    <property type="entry name" value="Glycosyl hydrolase domain, family 43"/>
    <property type="match status" value="1"/>
</dbReference>
<evidence type="ECO:0000256" key="2">
    <source>
        <dbReference type="ARBA" id="ARBA00012758"/>
    </source>
</evidence>
<feature type="domain" description="Glycosyl hydrolase family 32 N-terminal" evidence="5">
    <location>
        <begin position="20"/>
        <end position="232"/>
    </location>
</feature>
<dbReference type="Pfam" id="PF00251">
    <property type="entry name" value="Glyco_hydro_32N"/>
    <property type="match status" value="1"/>
</dbReference>
<protein>
    <recommendedName>
        <fullName evidence="2">beta-fructofuranosidase</fullName>
        <ecNumber evidence="2">3.2.1.26</ecNumber>
    </recommendedName>
</protein>
<comment type="caution">
    <text evidence="6">The sequence shown here is derived from an EMBL/GenBank/DDBJ whole genome shotgun (WGS) entry which is preliminary data.</text>
</comment>
<evidence type="ECO:0000313" key="7">
    <source>
        <dbReference type="Proteomes" id="UP000578352"/>
    </source>
</evidence>
<evidence type="ECO:0000313" key="6">
    <source>
        <dbReference type="EMBL" id="NYJ25462.1"/>
    </source>
</evidence>
<evidence type="ECO:0000259" key="5">
    <source>
        <dbReference type="Pfam" id="PF00251"/>
    </source>
</evidence>
<dbReference type="SMART" id="SM00640">
    <property type="entry name" value="Glyco_32"/>
    <property type="match status" value="1"/>
</dbReference>
<sequence>MAFSKDGHWVWDFWLADDGERYHLYYLHAPTSLGDPQLRHRNARIGHAISGDLVEWEDLGEVLSAGDAGDIDSSATWTGSVVRGDDGLWRMFYTGSRFLSPSEITNVETIGVAVSDDLHTWRKDPRLQLQADPAWYEILPDGTWHEEAWRDPWVFRDSAGEGWHMLVTARARGARSRRDTDRGVVGHARSADLLHWTVQPPLSSPGGGFAHLEVPQTVRLGGRDLLLFSCDAAHLAGDRVGAAGGVWLADAESATGPFDLTGAYLLTPESLYAGRIVEDRSGTPRLIAFENGGTDGGFLGRITDPLDIATDGAEPRAVLYVQERNPA</sequence>
<dbReference type="EMBL" id="JACCFL010000001">
    <property type="protein sequence ID" value="NYJ25462.1"/>
    <property type="molecule type" value="Genomic_DNA"/>
</dbReference>
<dbReference type="GO" id="GO:0005975">
    <property type="term" value="P:carbohydrate metabolic process"/>
    <property type="evidence" value="ECO:0007669"/>
    <property type="project" value="InterPro"/>
</dbReference>
<gene>
    <name evidence="6" type="ORF">HNR13_003749</name>
</gene>
<dbReference type="GO" id="GO:0004564">
    <property type="term" value="F:beta-fructofuranosidase activity"/>
    <property type="evidence" value="ECO:0007669"/>
    <property type="project" value="UniProtKB-EC"/>
</dbReference>
<evidence type="ECO:0000256" key="3">
    <source>
        <dbReference type="ARBA" id="ARBA00022801"/>
    </source>
</evidence>
<dbReference type="InterPro" id="IPR001362">
    <property type="entry name" value="Glyco_hydro_32"/>
</dbReference>
<dbReference type="PANTHER" id="PTHR43101">
    <property type="entry name" value="BETA-FRUCTOSIDASE"/>
    <property type="match status" value="1"/>
</dbReference>
<dbReference type="RefSeq" id="WP_179608193.1">
    <property type="nucleotide sequence ID" value="NZ_BAABEH010000001.1"/>
</dbReference>
<dbReference type="CDD" id="cd18609">
    <property type="entry name" value="GH32-like"/>
    <property type="match status" value="1"/>
</dbReference>
<dbReference type="Proteomes" id="UP000578352">
    <property type="component" value="Unassembled WGS sequence"/>
</dbReference>
<dbReference type="InterPro" id="IPR051214">
    <property type="entry name" value="GH32_Enzymes"/>
</dbReference>
<dbReference type="EC" id="3.2.1.26" evidence="2"/>
<dbReference type="PANTHER" id="PTHR43101:SF1">
    <property type="entry name" value="BETA-FRUCTOSIDASE"/>
    <property type="match status" value="1"/>
</dbReference>
<comment type="similarity">
    <text evidence="1">Belongs to the glycosyl hydrolase 32 family.</text>
</comment>
<name>A0A853CY39_9MICO</name>
<keyword evidence="4 6" id="KW-0326">Glycosidase</keyword>
<reference evidence="6 7" key="1">
    <citation type="submission" date="2020-07" db="EMBL/GenBank/DDBJ databases">
        <title>Sequencing the genomes of 1000 actinobacteria strains.</title>
        <authorList>
            <person name="Klenk H.-P."/>
        </authorList>
    </citation>
    <scope>NUCLEOTIDE SEQUENCE [LARGE SCALE GENOMIC DNA]</scope>
    <source>
        <strain evidence="6 7">DSM 15165</strain>
    </source>
</reference>
<evidence type="ECO:0000256" key="1">
    <source>
        <dbReference type="ARBA" id="ARBA00009902"/>
    </source>
</evidence>
<keyword evidence="3 6" id="KW-0378">Hydrolase</keyword>
<dbReference type="SUPFAM" id="SSF75005">
    <property type="entry name" value="Arabinanase/levansucrase/invertase"/>
    <property type="match status" value="1"/>
</dbReference>
<proteinExistence type="inferred from homology"/>